<dbReference type="Proteomes" id="UP001597362">
    <property type="component" value="Unassembled WGS sequence"/>
</dbReference>
<evidence type="ECO:0008006" key="4">
    <source>
        <dbReference type="Google" id="ProtNLM"/>
    </source>
</evidence>
<evidence type="ECO:0000313" key="3">
    <source>
        <dbReference type="Proteomes" id="UP001597362"/>
    </source>
</evidence>
<keyword evidence="1" id="KW-1133">Transmembrane helix</keyword>
<dbReference type="RefSeq" id="WP_377772449.1">
    <property type="nucleotide sequence ID" value="NZ_JBHUHO010000030.1"/>
</dbReference>
<organism evidence="2 3">
    <name type="scientific">Paenibacillus yanchengensis</name>
    <dbReference type="NCBI Taxonomy" id="2035833"/>
    <lineage>
        <taxon>Bacteria</taxon>
        <taxon>Bacillati</taxon>
        <taxon>Bacillota</taxon>
        <taxon>Bacilli</taxon>
        <taxon>Bacillales</taxon>
        <taxon>Paenibacillaceae</taxon>
        <taxon>Paenibacillus</taxon>
    </lineage>
</organism>
<keyword evidence="1" id="KW-0472">Membrane</keyword>
<comment type="caution">
    <text evidence="2">The sequence shown here is derived from an EMBL/GenBank/DDBJ whole genome shotgun (WGS) entry which is preliminary data.</text>
</comment>
<keyword evidence="1" id="KW-0812">Transmembrane</keyword>
<name>A0ABW4YL04_9BACL</name>
<accession>A0ABW4YL04</accession>
<protein>
    <recommendedName>
        <fullName evidence="4">DUF5325 family protein</fullName>
    </recommendedName>
</protein>
<evidence type="ECO:0000256" key="1">
    <source>
        <dbReference type="SAM" id="Phobius"/>
    </source>
</evidence>
<sequence>MKIIGFMILGMAIAYLSLLLGEFGLVLLGGAAFGLLLYIAINVSNNNK</sequence>
<feature type="transmembrane region" description="Helical" evidence="1">
    <location>
        <begin position="12"/>
        <end position="41"/>
    </location>
</feature>
<keyword evidence="3" id="KW-1185">Reference proteome</keyword>
<proteinExistence type="predicted"/>
<evidence type="ECO:0000313" key="2">
    <source>
        <dbReference type="EMBL" id="MFD2116361.1"/>
    </source>
</evidence>
<gene>
    <name evidence="2" type="ORF">ACFSJH_11575</name>
</gene>
<reference evidence="3" key="1">
    <citation type="journal article" date="2019" name="Int. J. Syst. Evol. Microbiol.">
        <title>The Global Catalogue of Microorganisms (GCM) 10K type strain sequencing project: providing services to taxonomists for standard genome sequencing and annotation.</title>
        <authorList>
            <consortium name="The Broad Institute Genomics Platform"/>
            <consortium name="The Broad Institute Genome Sequencing Center for Infectious Disease"/>
            <person name="Wu L."/>
            <person name="Ma J."/>
        </authorList>
    </citation>
    <scope>NUCLEOTIDE SEQUENCE [LARGE SCALE GENOMIC DNA]</scope>
    <source>
        <strain evidence="3">GH52</strain>
    </source>
</reference>
<dbReference type="EMBL" id="JBHUHO010000030">
    <property type="protein sequence ID" value="MFD2116361.1"/>
    <property type="molecule type" value="Genomic_DNA"/>
</dbReference>